<dbReference type="OrthoDB" id="9814751at2"/>
<dbReference type="InterPro" id="IPR010982">
    <property type="entry name" value="Lambda_DNA-bd_dom_sf"/>
</dbReference>
<dbReference type="PANTHER" id="PTHR46797:SF1">
    <property type="entry name" value="METHYLPHOSPHONATE SYNTHASE"/>
    <property type="match status" value="1"/>
</dbReference>
<dbReference type="Gene3D" id="2.60.120.10">
    <property type="entry name" value="Jelly Rolls"/>
    <property type="match status" value="1"/>
</dbReference>
<sequence length="199" mass="21910">MVAAVRKKGPVEVPEIRVGLKMKHTRLLKGLTLKQLAGLAGCSESVLSRIENGNANPSIKMMHRVALALGMPVSGLFQENGDPSGVVMRQGERPMVGTDQIRRGKESRLEALIPSGRGNLLSGYINDIEPGGGSEGILQHEGEEFGYVLDGEIELTVDNRSYQLRPGDSFYFRSERPHSYINNRKKLARVLWVNTPPSF</sequence>
<dbReference type="Pfam" id="PF07883">
    <property type="entry name" value="Cupin_2"/>
    <property type="match status" value="1"/>
</dbReference>
<dbReference type="InterPro" id="IPR011051">
    <property type="entry name" value="RmlC_Cupin_sf"/>
</dbReference>
<evidence type="ECO:0000313" key="3">
    <source>
        <dbReference type="EMBL" id="SHJ91101.1"/>
    </source>
</evidence>
<gene>
    <name evidence="3" type="ORF">SAMN05444159_1873</name>
</gene>
<dbReference type="InterPro" id="IPR014710">
    <property type="entry name" value="RmlC-like_jellyroll"/>
</dbReference>
<dbReference type="InterPro" id="IPR050807">
    <property type="entry name" value="TransReg_Diox_bact_type"/>
</dbReference>
<keyword evidence="1" id="KW-0238">DNA-binding</keyword>
<dbReference type="PANTHER" id="PTHR46797">
    <property type="entry name" value="HTH-TYPE TRANSCRIPTIONAL REGULATOR"/>
    <property type="match status" value="1"/>
</dbReference>
<dbReference type="InterPro" id="IPR013096">
    <property type="entry name" value="Cupin_2"/>
</dbReference>
<dbReference type="EMBL" id="LT670844">
    <property type="protein sequence ID" value="SHJ91101.1"/>
    <property type="molecule type" value="Genomic_DNA"/>
</dbReference>
<feature type="domain" description="HTH cro/C1-type" evidence="2">
    <location>
        <begin position="22"/>
        <end position="76"/>
    </location>
</feature>
<evidence type="ECO:0000313" key="4">
    <source>
        <dbReference type="Proteomes" id="UP000189935"/>
    </source>
</evidence>
<evidence type="ECO:0000259" key="2">
    <source>
        <dbReference type="PROSITE" id="PS50943"/>
    </source>
</evidence>
<dbReference type="Pfam" id="PF01381">
    <property type="entry name" value="HTH_3"/>
    <property type="match status" value="1"/>
</dbReference>
<dbReference type="RefSeq" id="WP_079537908.1">
    <property type="nucleotide sequence ID" value="NZ_LT670844.1"/>
</dbReference>
<dbReference type="Gene3D" id="1.10.260.40">
    <property type="entry name" value="lambda repressor-like DNA-binding domains"/>
    <property type="match status" value="1"/>
</dbReference>
<dbReference type="PROSITE" id="PS50943">
    <property type="entry name" value="HTH_CROC1"/>
    <property type="match status" value="1"/>
</dbReference>
<proteinExistence type="predicted"/>
<dbReference type="SUPFAM" id="SSF51182">
    <property type="entry name" value="RmlC-like cupins"/>
    <property type="match status" value="1"/>
</dbReference>
<dbReference type="SMART" id="SM00530">
    <property type="entry name" value="HTH_XRE"/>
    <property type="match status" value="1"/>
</dbReference>
<dbReference type="CDD" id="cd00093">
    <property type="entry name" value="HTH_XRE"/>
    <property type="match status" value="1"/>
</dbReference>
<dbReference type="GO" id="GO:0003700">
    <property type="term" value="F:DNA-binding transcription factor activity"/>
    <property type="evidence" value="ECO:0007669"/>
    <property type="project" value="TreeGrafter"/>
</dbReference>
<evidence type="ECO:0000256" key="1">
    <source>
        <dbReference type="ARBA" id="ARBA00023125"/>
    </source>
</evidence>
<dbReference type="Proteomes" id="UP000189935">
    <property type="component" value="Chromosome I"/>
</dbReference>
<accession>A0A1M6N5Z8</accession>
<dbReference type="SUPFAM" id="SSF47413">
    <property type="entry name" value="lambda repressor-like DNA-binding domains"/>
    <property type="match status" value="1"/>
</dbReference>
<reference evidence="3 4" key="1">
    <citation type="submission" date="2016-11" db="EMBL/GenBank/DDBJ databases">
        <authorList>
            <person name="Jaros S."/>
            <person name="Januszkiewicz K."/>
            <person name="Wedrychowicz H."/>
        </authorList>
    </citation>
    <scope>NUCLEOTIDE SEQUENCE [LARGE SCALE GENOMIC DNA]</scope>
    <source>
        <strain evidence="3 4">GAS499</strain>
    </source>
</reference>
<dbReference type="CDD" id="cd02209">
    <property type="entry name" value="cupin_XRE_C"/>
    <property type="match status" value="1"/>
</dbReference>
<dbReference type="InterPro" id="IPR001387">
    <property type="entry name" value="Cro/C1-type_HTH"/>
</dbReference>
<name>A0A1M6N5Z8_9BRAD</name>
<dbReference type="GO" id="GO:0005829">
    <property type="term" value="C:cytosol"/>
    <property type="evidence" value="ECO:0007669"/>
    <property type="project" value="TreeGrafter"/>
</dbReference>
<protein>
    <submittedName>
        <fullName evidence="3">Transcriptional regulator, XRE family with cupin sensor</fullName>
    </submittedName>
</protein>
<dbReference type="GO" id="GO:0003677">
    <property type="term" value="F:DNA binding"/>
    <property type="evidence" value="ECO:0007669"/>
    <property type="project" value="UniProtKB-KW"/>
</dbReference>
<organism evidence="3 4">
    <name type="scientific">Bradyrhizobium lablabi</name>
    <dbReference type="NCBI Taxonomy" id="722472"/>
    <lineage>
        <taxon>Bacteria</taxon>
        <taxon>Pseudomonadati</taxon>
        <taxon>Pseudomonadota</taxon>
        <taxon>Alphaproteobacteria</taxon>
        <taxon>Hyphomicrobiales</taxon>
        <taxon>Nitrobacteraceae</taxon>
        <taxon>Bradyrhizobium</taxon>
    </lineage>
</organism>
<dbReference type="AlphaFoldDB" id="A0A1M6N5Z8"/>